<gene>
    <name evidence="2" type="ORF">GGX14DRAFT_530286</name>
</gene>
<evidence type="ECO:0000313" key="2">
    <source>
        <dbReference type="EMBL" id="KAJ7228516.1"/>
    </source>
</evidence>
<evidence type="ECO:0000313" key="3">
    <source>
        <dbReference type="Proteomes" id="UP001219525"/>
    </source>
</evidence>
<keyword evidence="3" id="KW-1185">Reference proteome</keyword>
<protein>
    <recommendedName>
        <fullName evidence="1">BRCT domain-containing protein</fullName>
    </recommendedName>
</protein>
<dbReference type="InterPro" id="IPR036420">
    <property type="entry name" value="BRCT_dom_sf"/>
</dbReference>
<comment type="caution">
    <text evidence="2">The sequence shown here is derived from an EMBL/GenBank/DDBJ whole genome shotgun (WGS) entry which is preliminary data.</text>
</comment>
<dbReference type="EMBL" id="JARJCW010000002">
    <property type="protein sequence ID" value="KAJ7228516.1"/>
    <property type="molecule type" value="Genomic_DNA"/>
</dbReference>
<name>A0AAD6YSR4_9AGAR</name>
<accession>A0AAD6YSR4</accession>
<feature type="domain" description="BRCT" evidence="1">
    <location>
        <begin position="87"/>
        <end position="181"/>
    </location>
</feature>
<dbReference type="AlphaFoldDB" id="A0AAD6YSR4"/>
<dbReference type="PROSITE" id="PS50172">
    <property type="entry name" value="BRCT"/>
    <property type="match status" value="1"/>
</dbReference>
<dbReference type="Gene3D" id="3.40.50.10190">
    <property type="entry name" value="BRCT domain"/>
    <property type="match status" value="1"/>
</dbReference>
<organism evidence="2 3">
    <name type="scientific">Mycena pura</name>
    <dbReference type="NCBI Taxonomy" id="153505"/>
    <lineage>
        <taxon>Eukaryota</taxon>
        <taxon>Fungi</taxon>
        <taxon>Dikarya</taxon>
        <taxon>Basidiomycota</taxon>
        <taxon>Agaricomycotina</taxon>
        <taxon>Agaricomycetes</taxon>
        <taxon>Agaricomycetidae</taxon>
        <taxon>Agaricales</taxon>
        <taxon>Marasmiineae</taxon>
        <taxon>Mycenaceae</taxon>
        <taxon>Mycena</taxon>
    </lineage>
</organism>
<dbReference type="SMART" id="SM00292">
    <property type="entry name" value="BRCT"/>
    <property type="match status" value="1"/>
</dbReference>
<sequence>MLIFLSPNIHPRISTRLTRARNATNGTLTKFLLSTLSDESNPITRSDSVHVFSTATGHQVSEGSRRRHPEDRAKKINVQRAEAATPEQPQVLVNVRCYINGFLADTTDLEMKRVIVSAGGTVLPVASNATHIITSQPLSASKTQHFLTAKSRSRVPYVVRPEWVTDSIEAGKRRSERQYLIIKNAGAKNVFDMLQR</sequence>
<dbReference type="Pfam" id="PF16589">
    <property type="entry name" value="BRCT_2"/>
    <property type="match status" value="1"/>
</dbReference>
<dbReference type="Proteomes" id="UP001219525">
    <property type="component" value="Unassembled WGS sequence"/>
</dbReference>
<dbReference type="InterPro" id="IPR001357">
    <property type="entry name" value="BRCT_dom"/>
</dbReference>
<proteinExistence type="predicted"/>
<reference evidence="2" key="1">
    <citation type="submission" date="2023-03" db="EMBL/GenBank/DDBJ databases">
        <title>Massive genome expansion in bonnet fungi (Mycena s.s.) driven by repeated elements and novel gene families across ecological guilds.</title>
        <authorList>
            <consortium name="Lawrence Berkeley National Laboratory"/>
            <person name="Harder C.B."/>
            <person name="Miyauchi S."/>
            <person name="Viragh M."/>
            <person name="Kuo A."/>
            <person name="Thoen E."/>
            <person name="Andreopoulos B."/>
            <person name="Lu D."/>
            <person name="Skrede I."/>
            <person name="Drula E."/>
            <person name="Henrissat B."/>
            <person name="Morin E."/>
            <person name="Kohler A."/>
            <person name="Barry K."/>
            <person name="LaButti K."/>
            <person name="Morin E."/>
            <person name="Salamov A."/>
            <person name="Lipzen A."/>
            <person name="Mereny Z."/>
            <person name="Hegedus B."/>
            <person name="Baldrian P."/>
            <person name="Stursova M."/>
            <person name="Weitz H."/>
            <person name="Taylor A."/>
            <person name="Grigoriev I.V."/>
            <person name="Nagy L.G."/>
            <person name="Martin F."/>
            <person name="Kauserud H."/>
        </authorList>
    </citation>
    <scope>NUCLEOTIDE SEQUENCE</scope>
    <source>
        <strain evidence="2">9144</strain>
    </source>
</reference>
<evidence type="ECO:0000259" key="1">
    <source>
        <dbReference type="PROSITE" id="PS50172"/>
    </source>
</evidence>
<dbReference type="SUPFAM" id="SSF52113">
    <property type="entry name" value="BRCT domain"/>
    <property type="match status" value="1"/>
</dbReference>